<evidence type="ECO:0000259" key="5">
    <source>
        <dbReference type="Pfam" id="PF02682"/>
    </source>
</evidence>
<keyword evidence="7" id="KW-1185">Reference proteome</keyword>
<dbReference type="PANTHER" id="PTHR43309">
    <property type="entry name" value="5-OXOPROLINASE SUBUNIT C"/>
    <property type="match status" value="1"/>
</dbReference>
<proteinExistence type="predicted"/>
<sequence length="187" mass="19303">MMETGTPHLLDAGEAAFVVECRTAVDPAPSDRVLALDAALAADRLPGIRETVPTHRSLMSQDGGRQGYLRFGITAAGAMDPLMFATANRAVGNPLDATAVEISTGGCPKIATVIGPDLGRLAQLQGGSQIVLGAVSVADAIAARGAEAEALRREIPCEPVVRTEFAPDFLLTLNLVDGVADALVGHH</sequence>
<dbReference type="RefSeq" id="WP_425284038.1">
    <property type="nucleotide sequence ID" value="NZ_FNHS01000031.1"/>
</dbReference>
<dbReference type="Pfam" id="PF02626">
    <property type="entry name" value="CT_A_B"/>
    <property type="match status" value="1"/>
</dbReference>
<dbReference type="Gene3D" id="2.40.100.10">
    <property type="entry name" value="Cyclophilin-like"/>
    <property type="match status" value="1"/>
</dbReference>
<dbReference type="InterPro" id="IPR003778">
    <property type="entry name" value="CT_A_B"/>
</dbReference>
<dbReference type="Proteomes" id="UP000198704">
    <property type="component" value="Unassembled WGS sequence"/>
</dbReference>
<dbReference type="Gene3D" id="3.30.1360.40">
    <property type="match status" value="1"/>
</dbReference>
<dbReference type="PANTHER" id="PTHR43309:SF3">
    <property type="entry name" value="5-OXOPROLINASE SUBUNIT C"/>
    <property type="match status" value="1"/>
</dbReference>
<evidence type="ECO:0000256" key="2">
    <source>
        <dbReference type="ARBA" id="ARBA00022801"/>
    </source>
</evidence>
<evidence type="ECO:0000313" key="7">
    <source>
        <dbReference type="Proteomes" id="UP000198704"/>
    </source>
</evidence>
<keyword evidence="2 6" id="KW-0378">Hydrolase</keyword>
<dbReference type="AlphaFoldDB" id="A0A1H0L4A7"/>
<evidence type="ECO:0000313" key="6">
    <source>
        <dbReference type="EMBL" id="SDO62915.1"/>
    </source>
</evidence>
<evidence type="ECO:0000256" key="3">
    <source>
        <dbReference type="ARBA" id="ARBA00022840"/>
    </source>
</evidence>
<dbReference type="GO" id="GO:0016787">
    <property type="term" value="F:hydrolase activity"/>
    <property type="evidence" value="ECO:0007669"/>
    <property type="project" value="UniProtKB-KW"/>
</dbReference>
<keyword evidence="1" id="KW-0547">Nucleotide-binding</keyword>
<dbReference type="EMBL" id="FNHS01000031">
    <property type="protein sequence ID" value="SDO62915.1"/>
    <property type="molecule type" value="Genomic_DNA"/>
</dbReference>
<accession>A0A1H0L4A7</accession>
<dbReference type="InterPro" id="IPR029000">
    <property type="entry name" value="Cyclophilin-like_dom_sf"/>
</dbReference>
<name>A0A1H0L4A7_9HYPH</name>
<dbReference type="STRING" id="582672.SAMN05216360_13110"/>
<reference evidence="7" key="1">
    <citation type="submission" date="2016-10" db="EMBL/GenBank/DDBJ databases">
        <authorList>
            <person name="Varghese N."/>
            <person name="Submissions S."/>
        </authorList>
    </citation>
    <scope>NUCLEOTIDE SEQUENCE [LARGE SCALE GENOMIC DNA]</scope>
    <source>
        <strain evidence="7">BL47</strain>
    </source>
</reference>
<dbReference type="GO" id="GO:0005524">
    <property type="term" value="F:ATP binding"/>
    <property type="evidence" value="ECO:0007669"/>
    <property type="project" value="UniProtKB-KW"/>
</dbReference>
<gene>
    <name evidence="6" type="ORF">SAMN05216360_13110</name>
</gene>
<keyword evidence="3" id="KW-0067">ATP-binding</keyword>
<evidence type="ECO:0000256" key="1">
    <source>
        <dbReference type="ARBA" id="ARBA00022741"/>
    </source>
</evidence>
<dbReference type="InterPro" id="IPR052708">
    <property type="entry name" value="PxpC"/>
</dbReference>
<organism evidence="6 7">
    <name type="scientific">Methylobacterium phyllostachyos</name>
    <dbReference type="NCBI Taxonomy" id="582672"/>
    <lineage>
        <taxon>Bacteria</taxon>
        <taxon>Pseudomonadati</taxon>
        <taxon>Pseudomonadota</taxon>
        <taxon>Alphaproteobacteria</taxon>
        <taxon>Hyphomicrobiales</taxon>
        <taxon>Methylobacteriaceae</taxon>
        <taxon>Methylobacterium</taxon>
    </lineage>
</organism>
<dbReference type="Pfam" id="PF02682">
    <property type="entry name" value="CT_C_D"/>
    <property type="match status" value="1"/>
</dbReference>
<protein>
    <submittedName>
        <fullName evidence="6">Allophanate hydrolase subunit 1</fullName>
    </submittedName>
</protein>
<dbReference type="SUPFAM" id="SSF160467">
    <property type="entry name" value="PH0987 N-terminal domain-like"/>
    <property type="match status" value="1"/>
</dbReference>
<evidence type="ECO:0000259" key="4">
    <source>
        <dbReference type="Pfam" id="PF02626"/>
    </source>
</evidence>
<feature type="domain" description="Carboxyltransferase" evidence="5">
    <location>
        <begin position="9"/>
        <end position="59"/>
    </location>
</feature>
<feature type="domain" description="Carboxyltransferase" evidence="4">
    <location>
        <begin position="71"/>
        <end position="106"/>
    </location>
</feature>
<dbReference type="InterPro" id="IPR003833">
    <property type="entry name" value="CT_C_D"/>
</dbReference>